<keyword evidence="2" id="KW-1185">Reference proteome</keyword>
<dbReference type="AlphaFoldDB" id="U2YQ42"/>
<protein>
    <submittedName>
        <fullName evidence="1">Uncharacterized protein</fullName>
    </submittedName>
</protein>
<sequence>MAETACIQRIARERRYHRFFQIVDKVVEEIQAHQWVDTGKPKRRLRGEQLQMLRASVETLIRDSVAVVYQRKRKGESSIHLHRNWYSTPASPADLAHSIHVQRAYQGMLELGYLEQTRKGVYDRQGRKDGSTRSRLTRYRATDHLIGKFTPEEQEVLPVIVPPSMPYAPIRIQVKTEDGRREASLAPETGEVLLMQWHLERINRVLTSRWYDLLIPDAELAELQARLADDPDGGKPLALDRRTLHRVFNDADLTTGGRFYGGWWQNVPKKYRRHLLVNGKRMVEIDYSNLHPVILYAEAGVKPPEDCYRCIFDAGTEAKGGDDLRSMVKAAFNAMLNAGKELRQAPKGINPGRFDMTWRQVSDAILTAHEPIAHHFYTGVGKRLQRKDSDVAERVMLAFIDSGIPILPIHDSFLVHEGHRDLLNERMQAALTAICGVVTKLKPVEPDLDQILAEQAAEQEMDSEGFGAETTQDLGEILATQEGHDKRLDAFLALPSADENSD</sequence>
<comment type="caution">
    <text evidence="1">The sequence shown here is derived from an EMBL/GenBank/DDBJ whole genome shotgun (WGS) entry which is preliminary data.</text>
</comment>
<dbReference type="eggNOG" id="ENOG50335X0">
    <property type="taxonomic scope" value="Bacteria"/>
</dbReference>
<organism evidence="1 2">
    <name type="scientific">Limimaricola cinnabarinus LL-001</name>
    <dbReference type="NCBI Taxonomy" id="1337093"/>
    <lineage>
        <taxon>Bacteria</taxon>
        <taxon>Pseudomonadati</taxon>
        <taxon>Pseudomonadota</taxon>
        <taxon>Alphaproteobacteria</taxon>
        <taxon>Rhodobacterales</taxon>
        <taxon>Paracoccaceae</taxon>
        <taxon>Limimaricola</taxon>
    </lineage>
</organism>
<dbReference type="Proteomes" id="UP000016566">
    <property type="component" value="Unassembled WGS sequence"/>
</dbReference>
<accession>U2YQ42</accession>
<reference evidence="1" key="1">
    <citation type="journal article" date="2013" name="Genome Announc.">
        <title>Draft Genome Sequence of Loktanella cinnabarina LL-001T, Isolated from Deep-Sea Floor Sediment.</title>
        <authorList>
            <person name="Nishi S."/>
            <person name="Tsubouchi T."/>
            <person name="Takaki Y."/>
            <person name="Koyanagi R."/>
            <person name="Satoh N."/>
            <person name="Maruyama T."/>
            <person name="Hatada Y."/>
        </authorList>
    </citation>
    <scope>NUCLEOTIDE SEQUENCE [LARGE SCALE GENOMIC DNA]</scope>
    <source>
        <strain evidence="1">LL-001</strain>
    </source>
</reference>
<gene>
    <name evidence="1" type="ORF">MBELCI_3583</name>
</gene>
<dbReference type="EMBL" id="BATB01000101">
    <property type="protein sequence ID" value="GAD57531.1"/>
    <property type="molecule type" value="Genomic_DNA"/>
</dbReference>
<dbReference type="STRING" id="1337093.MBELCI_3583"/>
<proteinExistence type="predicted"/>
<name>U2YQ42_9RHOB</name>
<evidence type="ECO:0000313" key="2">
    <source>
        <dbReference type="Proteomes" id="UP000016566"/>
    </source>
</evidence>
<evidence type="ECO:0000313" key="1">
    <source>
        <dbReference type="EMBL" id="GAD57531.1"/>
    </source>
</evidence>